<dbReference type="RefSeq" id="WP_123575692.1">
    <property type="nucleotide sequence ID" value="NZ_RKHG01000001.1"/>
</dbReference>
<evidence type="ECO:0000313" key="12">
    <source>
        <dbReference type="Proteomes" id="UP000275749"/>
    </source>
</evidence>
<dbReference type="Proteomes" id="UP000275749">
    <property type="component" value="Unassembled WGS sequence"/>
</dbReference>
<dbReference type="InterPro" id="IPR036259">
    <property type="entry name" value="MFS_trans_sf"/>
</dbReference>
<feature type="transmembrane region" description="Helical" evidence="9">
    <location>
        <begin position="160"/>
        <end position="180"/>
    </location>
</feature>
<evidence type="ECO:0000256" key="2">
    <source>
        <dbReference type="ARBA" id="ARBA00010992"/>
    </source>
</evidence>
<dbReference type="GO" id="GO:0022857">
    <property type="term" value="F:transmembrane transporter activity"/>
    <property type="evidence" value="ECO:0007669"/>
    <property type="project" value="InterPro"/>
</dbReference>
<feature type="transmembrane region" description="Helical" evidence="9">
    <location>
        <begin position="404"/>
        <end position="424"/>
    </location>
</feature>
<feature type="transmembrane region" description="Helical" evidence="9">
    <location>
        <begin position="29"/>
        <end position="48"/>
    </location>
</feature>
<feature type="transmembrane region" description="Helical" evidence="9">
    <location>
        <begin position="270"/>
        <end position="294"/>
    </location>
</feature>
<dbReference type="AlphaFoldDB" id="A0A3N1ZUW3"/>
<feature type="transmembrane region" description="Helical" evidence="9">
    <location>
        <begin position="338"/>
        <end position="362"/>
    </location>
</feature>
<dbReference type="NCBIfam" id="TIGR00879">
    <property type="entry name" value="SP"/>
    <property type="match status" value="1"/>
</dbReference>
<evidence type="ECO:0000313" key="11">
    <source>
        <dbReference type="EMBL" id="ROR54654.1"/>
    </source>
</evidence>
<evidence type="ECO:0000256" key="5">
    <source>
        <dbReference type="ARBA" id="ARBA00022692"/>
    </source>
</evidence>
<evidence type="ECO:0000256" key="6">
    <source>
        <dbReference type="ARBA" id="ARBA00022989"/>
    </source>
</evidence>
<evidence type="ECO:0000256" key="7">
    <source>
        <dbReference type="ARBA" id="ARBA00023136"/>
    </source>
</evidence>
<evidence type="ECO:0000256" key="4">
    <source>
        <dbReference type="ARBA" id="ARBA00022475"/>
    </source>
</evidence>
<dbReference type="InterPro" id="IPR005829">
    <property type="entry name" value="Sugar_transporter_CS"/>
</dbReference>
<evidence type="ECO:0000259" key="10">
    <source>
        <dbReference type="PROSITE" id="PS50850"/>
    </source>
</evidence>
<evidence type="ECO:0000256" key="8">
    <source>
        <dbReference type="RuleBase" id="RU003346"/>
    </source>
</evidence>
<proteinExistence type="inferred from homology"/>
<feature type="transmembrane region" description="Helical" evidence="9">
    <location>
        <begin position="436"/>
        <end position="455"/>
    </location>
</feature>
<feature type="transmembrane region" description="Helical" evidence="9">
    <location>
        <begin position="99"/>
        <end position="121"/>
    </location>
</feature>
<feature type="transmembrane region" description="Helical" evidence="9">
    <location>
        <begin position="306"/>
        <end position="329"/>
    </location>
</feature>
<dbReference type="InterPro" id="IPR047984">
    <property type="entry name" value="XylE-like"/>
</dbReference>
<dbReference type="InterPro" id="IPR005828">
    <property type="entry name" value="MFS_sugar_transport-like"/>
</dbReference>
<comment type="similarity">
    <text evidence="2 8">Belongs to the major facilitator superfamily. Sugar transporter (TC 2.A.1.1) family.</text>
</comment>
<dbReference type="InterPro" id="IPR020846">
    <property type="entry name" value="MFS_dom"/>
</dbReference>
<organism evidence="11 12">
    <name type="scientific">Luteococcus japonicus</name>
    <dbReference type="NCBI Taxonomy" id="33984"/>
    <lineage>
        <taxon>Bacteria</taxon>
        <taxon>Bacillati</taxon>
        <taxon>Actinomycetota</taxon>
        <taxon>Actinomycetes</taxon>
        <taxon>Propionibacteriales</taxon>
        <taxon>Propionibacteriaceae</taxon>
        <taxon>Luteococcus</taxon>
    </lineage>
</organism>
<protein>
    <submittedName>
        <fullName evidence="11">Sugar porter (SP) family MFS transporter</fullName>
    </submittedName>
</protein>
<dbReference type="PROSITE" id="PS00217">
    <property type="entry name" value="SUGAR_TRANSPORT_2"/>
    <property type="match status" value="1"/>
</dbReference>
<dbReference type="SUPFAM" id="SSF103473">
    <property type="entry name" value="MFS general substrate transporter"/>
    <property type="match status" value="1"/>
</dbReference>
<feature type="transmembrane region" description="Helical" evidence="9">
    <location>
        <begin position="127"/>
        <end position="148"/>
    </location>
</feature>
<keyword evidence="5 9" id="KW-0812">Transmembrane</keyword>
<dbReference type="CDD" id="cd17359">
    <property type="entry name" value="MFS_XylE_like"/>
    <property type="match status" value="1"/>
</dbReference>
<feature type="domain" description="Major facilitator superfamily (MFS) profile" evidence="10">
    <location>
        <begin position="30"/>
        <end position="459"/>
    </location>
</feature>
<keyword evidence="4" id="KW-1003">Cell membrane</keyword>
<keyword evidence="6 9" id="KW-1133">Transmembrane helix</keyword>
<dbReference type="Pfam" id="PF00083">
    <property type="entry name" value="Sugar_tr"/>
    <property type="match status" value="1"/>
</dbReference>
<dbReference type="PRINTS" id="PR00171">
    <property type="entry name" value="SUGRTRNSPORT"/>
</dbReference>
<accession>A0A3N1ZUW3</accession>
<dbReference type="Gene3D" id="1.20.1250.20">
    <property type="entry name" value="MFS general substrate transporter like domains"/>
    <property type="match status" value="1"/>
</dbReference>
<keyword evidence="7 9" id="KW-0472">Membrane</keyword>
<evidence type="ECO:0000256" key="9">
    <source>
        <dbReference type="SAM" id="Phobius"/>
    </source>
</evidence>
<dbReference type="GO" id="GO:0005886">
    <property type="term" value="C:plasma membrane"/>
    <property type="evidence" value="ECO:0007669"/>
    <property type="project" value="UniProtKB-SubCell"/>
</dbReference>
<feature type="transmembrane region" description="Helical" evidence="9">
    <location>
        <begin position="68"/>
        <end position="87"/>
    </location>
</feature>
<feature type="transmembrane region" description="Helical" evidence="9">
    <location>
        <begin position="368"/>
        <end position="392"/>
    </location>
</feature>
<dbReference type="PANTHER" id="PTHR48020">
    <property type="entry name" value="PROTON MYO-INOSITOL COTRANSPORTER"/>
    <property type="match status" value="1"/>
</dbReference>
<name>A0A3N1ZUW3_9ACTN</name>
<dbReference type="InterPro" id="IPR050814">
    <property type="entry name" value="Myo-inositol_Transporter"/>
</dbReference>
<evidence type="ECO:0000256" key="1">
    <source>
        <dbReference type="ARBA" id="ARBA00004651"/>
    </source>
</evidence>
<reference evidence="11 12" key="1">
    <citation type="submission" date="2018-11" db="EMBL/GenBank/DDBJ databases">
        <title>Sequencing the genomes of 1000 actinobacteria strains.</title>
        <authorList>
            <person name="Klenk H.-P."/>
        </authorList>
    </citation>
    <scope>NUCLEOTIDE SEQUENCE [LARGE SCALE GENOMIC DNA]</scope>
    <source>
        <strain evidence="11 12">DSM 10546</strain>
    </source>
</reference>
<keyword evidence="3 8" id="KW-0813">Transport</keyword>
<dbReference type="PANTHER" id="PTHR48020:SF12">
    <property type="entry name" value="PROTON MYO-INOSITOL COTRANSPORTER"/>
    <property type="match status" value="1"/>
</dbReference>
<sequence length="476" mass="50841">MSHGTPAATAAKIELPPLQAGPHQRRLDTIAIVATFGGLLFGYDTGVINGALEPMKKDLGLTATSEGLVTSTLLLGAAVGALVSGILNEKLGRKKTMSTIAVLFFFGALGCVVAPGLGVLLVSRVVLGLAVGAASATVPVYLAELAPTERRGALSGRNELAIVIGQMLAFAINAIIASVWGHHGSVWRYMLVICMIPAVALFFGMMKMPESPRWLLKHGRHDEALAVLMQVRNEDRARAEMAEVERLAEEEKLANSGGWSDMGIPWIRRLVIIGCFLAAAQQITGINSIMYYGTQLLHEAGFSSQAAIIANVANGVLSVVGTALCLFVVIDKVARRKLIIFGFCMTTLIHGLITAVATLMPASTARAYLVLLLCVSFVFFMQCCLNAPVWVALSEMFPLRVRGFGMGVSILFMWVVNAIITFSFPVVTAKAGLQGMFGIFFVLGLVVIGVLYKFLPNTSGRSLEELEEHFASGGKI</sequence>
<dbReference type="EMBL" id="RKHG01000001">
    <property type="protein sequence ID" value="ROR54654.1"/>
    <property type="molecule type" value="Genomic_DNA"/>
</dbReference>
<gene>
    <name evidence="11" type="ORF">EDD41_1880</name>
</gene>
<comment type="caution">
    <text evidence="11">The sequence shown here is derived from an EMBL/GenBank/DDBJ whole genome shotgun (WGS) entry which is preliminary data.</text>
</comment>
<dbReference type="PROSITE" id="PS50850">
    <property type="entry name" value="MFS"/>
    <property type="match status" value="1"/>
</dbReference>
<feature type="transmembrane region" description="Helical" evidence="9">
    <location>
        <begin position="186"/>
        <end position="206"/>
    </location>
</feature>
<comment type="subcellular location">
    <subcellularLocation>
        <location evidence="1">Cell membrane</location>
        <topology evidence="1">Multi-pass membrane protein</topology>
    </subcellularLocation>
</comment>
<evidence type="ECO:0000256" key="3">
    <source>
        <dbReference type="ARBA" id="ARBA00022448"/>
    </source>
</evidence>
<dbReference type="InterPro" id="IPR003663">
    <property type="entry name" value="Sugar/inositol_transpt"/>
</dbReference>